<accession>A0A820K0N9</accession>
<comment type="caution">
    <text evidence="1">The sequence shown here is derived from an EMBL/GenBank/DDBJ whole genome shotgun (WGS) entry which is preliminary data.</text>
</comment>
<sequence>KILPTQLQDYKRSLFPTTMHNNRLNHDKIIYRITQGSEVIATIINFDLSNLCYVLCYTKA</sequence>
<name>A0A820K0N9_9BILA</name>
<reference evidence="1" key="1">
    <citation type="submission" date="2021-02" db="EMBL/GenBank/DDBJ databases">
        <authorList>
            <person name="Nowell W R."/>
        </authorList>
    </citation>
    <scope>NUCLEOTIDE SEQUENCE</scope>
</reference>
<dbReference type="EMBL" id="CAJOBP010002132">
    <property type="protein sequence ID" value="CAF4336119.1"/>
    <property type="molecule type" value="Genomic_DNA"/>
</dbReference>
<proteinExistence type="predicted"/>
<dbReference type="Proteomes" id="UP000663873">
    <property type="component" value="Unassembled WGS sequence"/>
</dbReference>
<keyword evidence="2" id="KW-1185">Reference proteome</keyword>
<gene>
    <name evidence="1" type="ORF">UJA718_LOCUS14823</name>
</gene>
<evidence type="ECO:0000313" key="1">
    <source>
        <dbReference type="EMBL" id="CAF4336119.1"/>
    </source>
</evidence>
<feature type="non-terminal residue" evidence="1">
    <location>
        <position position="1"/>
    </location>
</feature>
<evidence type="ECO:0000313" key="2">
    <source>
        <dbReference type="Proteomes" id="UP000663873"/>
    </source>
</evidence>
<organism evidence="1 2">
    <name type="scientific">Rotaria socialis</name>
    <dbReference type="NCBI Taxonomy" id="392032"/>
    <lineage>
        <taxon>Eukaryota</taxon>
        <taxon>Metazoa</taxon>
        <taxon>Spiralia</taxon>
        <taxon>Gnathifera</taxon>
        <taxon>Rotifera</taxon>
        <taxon>Eurotatoria</taxon>
        <taxon>Bdelloidea</taxon>
        <taxon>Philodinida</taxon>
        <taxon>Philodinidae</taxon>
        <taxon>Rotaria</taxon>
    </lineage>
</organism>
<protein>
    <submittedName>
        <fullName evidence="1">Uncharacterized protein</fullName>
    </submittedName>
</protein>
<dbReference type="AlphaFoldDB" id="A0A820K0N9"/>